<proteinExistence type="inferred from homology"/>
<dbReference type="Pfam" id="PF06733">
    <property type="entry name" value="DEAD_2"/>
    <property type="match status" value="1"/>
</dbReference>
<keyword evidence="9" id="KW-0411">Iron-sulfur</keyword>
<evidence type="ECO:0000256" key="4">
    <source>
        <dbReference type="ARBA" id="ARBA00022763"/>
    </source>
</evidence>
<dbReference type="InterPro" id="IPR006554">
    <property type="entry name" value="Helicase-like_DEXD_c2"/>
</dbReference>
<dbReference type="SUPFAM" id="SSF52540">
    <property type="entry name" value="P-loop containing nucleoside triphosphate hydrolases"/>
    <property type="match status" value="1"/>
</dbReference>
<evidence type="ECO:0000256" key="6">
    <source>
        <dbReference type="ARBA" id="ARBA00022806"/>
    </source>
</evidence>
<name>A0ABW2A3B3_9GAMM</name>
<evidence type="ECO:0000256" key="2">
    <source>
        <dbReference type="ARBA" id="ARBA00022723"/>
    </source>
</evidence>
<keyword evidence="6 15" id="KW-0347">Helicase</keyword>
<protein>
    <submittedName>
        <fullName evidence="15">ATP-dependent DNA helicase</fullName>
        <ecNumber evidence="15">3.6.4.12</ecNumber>
    </submittedName>
</protein>
<evidence type="ECO:0000256" key="1">
    <source>
        <dbReference type="ARBA" id="ARBA00022485"/>
    </source>
</evidence>
<dbReference type="PANTHER" id="PTHR11472:SF34">
    <property type="entry name" value="REGULATOR OF TELOMERE ELONGATION HELICASE 1"/>
    <property type="match status" value="1"/>
</dbReference>
<comment type="similarity">
    <text evidence="13">Belongs to the helicase family. DinG subfamily.</text>
</comment>
<dbReference type="Pfam" id="PF13307">
    <property type="entry name" value="Helicase_C_2"/>
    <property type="match status" value="1"/>
</dbReference>
<evidence type="ECO:0000259" key="14">
    <source>
        <dbReference type="PROSITE" id="PS51193"/>
    </source>
</evidence>
<dbReference type="GO" id="GO:0016787">
    <property type="term" value="F:hydrolase activity"/>
    <property type="evidence" value="ECO:0007669"/>
    <property type="project" value="UniProtKB-KW"/>
</dbReference>
<dbReference type="InterPro" id="IPR010614">
    <property type="entry name" value="RAD3-like_helicase_DEAD"/>
</dbReference>
<dbReference type="PANTHER" id="PTHR11472">
    <property type="entry name" value="DNA REPAIR DEAD HELICASE RAD3/XP-D SUBFAMILY MEMBER"/>
    <property type="match status" value="1"/>
</dbReference>
<keyword evidence="11" id="KW-0234">DNA repair</keyword>
<dbReference type="Gene3D" id="3.40.50.300">
    <property type="entry name" value="P-loop containing nucleotide triphosphate hydrolases"/>
    <property type="match status" value="2"/>
</dbReference>
<dbReference type="Proteomes" id="UP001596422">
    <property type="component" value="Unassembled WGS sequence"/>
</dbReference>
<keyword evidence="12" id="KW-0413">Isomerase</keyword>
<keyword evidence="2" id="KW-0479">Metal-binding</keyword>
<feature type="domain" description="Helicase ATP-binding" evidence="14">
    <location>
        <begin position="172"/>
        <end position="435"/>
    </location>
</feature>
<accession>A0ABW2A3B3</accession>
<reference evidence="16" key="1">
    <citation type="journal article" date="2019" name="Int. J. Syst. Evol. Microbiol.">
        <title>The Global Catalogue of Microorganisms (GCM) 10K type strain sequencing project: providing services to taxonomists for standard genome sequencing and annotation.</title>
        <authorList>
            <consortium name="The Broad Institute Genomics Platform"/>
            <consortium name="The Broad Institute Genome Sequencing Center for Infectious Disease"/>
            <person name="Wu L."/>
            <person name="Ma J."/>
        </authorList>
    </citation>
    <scope>NUCLEOTIDE SEQUENCE [LARGE SCALE GENOMIC DNA]</scope>
    <source>
        <strain evidence="16">NBRC 111756</strain>
    </source>
</reference>
<dbReference type="InterPro" id="IPR014013">
    <property type="entry name" value="Helic_SF1/SF2_ATP-bd_DinG/Rad3"/>
</dbReference>
<evidence type="ECO:0000256" key="13">
    <source>
        <dbReference type="ARBA" id="ARBA00038058"/>
    </source>
</evidence>
<evidence type="ECO:0000256" key="12">
    <source>
        <dbReference type="ARBA" id="ARBA00023235"/>
    </source>
</evidence>
<evidence type="ECO:0000313" key="15">
    <source>
        <dbReference type="EMBL" id="MFC6671927.1"/>
    </source>
</evidence>
<keyword evidence="3" id="KW-0547">Nucleotide-binding</keyword>
<keyword evidence="1" id="KW-0004">4Fe-4S</keyword>
<dbReference type="EMBL" id="JBHSWE010000001">
    <property type="protein sequence ID" value="MFC6671927.1"/>
    <property type="molecule type" value="Genomic_DNA"/>
</dbReference>
<organism evidence="15 16">
    <name type="scientific">Marinobacterium aestuariivivens</name>
    <dbReference type="NCBI Taxonomy" id="1698799"/>
    <lineage>
        <taxon>Bacteria</taxon>
        <taxon>Pseudomonadati</taxon>
        <taxon>Pseudomonadota</taxon>
        <taxon>Gammaproteobacteria</taxon>
        <taxon>Oceanospirillales</taxon>
        <taxon>Oceanospirillaceae</taxon>
        <taxon>Marinobacterium</taxon>
    </lineage>
</organism>
<dbReference type="RefSeq" id="WP_379910404.1">
    <property type="nucleotide sequence ID" value="NZ_JBHSWE010000001.1"/>
</dbReference>
<keyword evidence="4" id="KW-0227">DNA damage</keyword>
<gene>
    <name evidence="15" type="ORF">ACFQDL_19060</name>
</gene>
<evidence type="ECO:0000256" key="5">
    <source>
        <dbReference type="ARBA" id="ARBA00022801"/>
    </source>
</evidence>
<evidence type="ECO:0000256" key="11">
    <source>
        <dbReference type="ARBA" id="ARBA00023204"/>
    </source>
</evidence>
<evidence type="ECO:0000256" key="8">
    <source>
        <dbReference type="ARBA" id="ARBA00023004"/>
    </source>
</evidence>
<sequence>MMRVAVRTLCDFAARSGSLDHRYTPSPTAEEGIEGHAKVQARRGSDYQPELALSGECEGLELNGRADGYDPHRQRLEEIKTHRGDLSRLSEAQQALHWAQLRVYGALLCARDGLESIELALIYYDIGRDRETALTEQAGAPELQAHLVALCRAYRDWAGQEASHRDARDAALGRLRFAFDGFRQGQRALAEGVFKAASTGRHLMLQAPTGIGKTLGTLYPVLMALPKKRIDRLFFLTARTTGRQLALDGLGQLLAAQPEAVPLRILELSARDHACEHPDLACHGESCPLARGFFDRLGDARRAAAACDQPLDRQKLRELALAHGICPYYLGQEMARWSDLVVADVNHFFDQHALLHALTRQNDWKTVLLIDEAHNLIDRARGMYSVEIGQQRVLGLKRRAPAALKKPLSALARQWSQLVREQGLSDDTAACRQLTALPRELHGALQGTVTAITEYLAEAPADAELQELLFEAIRYLRLAEDFGDHSLCELSRSGRGRAKLALRNLIPADFLSPRFEASHSCTLFSATLTPAPYHRDLLGLPESTVWQEVESPFAAHQLEARLETGISTRYQHRQASVDPIVQVLQQQYRRQSGNYLAYFSSFAYLQQVYERLQQTAPEIPLWCQQPGMSQDARRAFIDGFAEDGQGIGFAVLGGAFAEGIDLPGRRLIGAFVATLGLPPFDAWHEELRKRLQRRFGRGYDYAYLFPGMQKVVQAAGRVIRTPEDRGTVVLIDDRFGRPEVRSLLPGWWSLEQASKPLRAD</sequence>
<keyword evidence="5 15" id="KW-0378">Hydrolase</keyword>
<keyword evidence="10" id="KW-0238">DNA-binding</keyword>
<keyword evidence="16" id="KW-1185">Reference proteome</keyword>
<dbReference type="SMART" id="SM00488">
    <property type="entry name" value="DEXDc2"/>
    <property type="match status" value="1"/>
</dbReference>
<evidence type="ECO:0000256" key="9">
    <source>
        <dbReference type="ARBA" id="ARBA00023014"/>
    </source>
</evidence>
<keyword evidence="7" id="KW-0067">ATP-binding</keyword>
<evidence type="ECO:0000313" key="16">
    <source>
        <dbReference type="Proteomes" id="UP001596422"/>
    </source>
</evidence>
<dbReference type="EC" id="3.6.4.12" evidence="15"/>
<keyword evidence="8" id="KW-0408">Iron</keyword>
<evidence type="ECO:0000256" key="7">
    <source>
        <dbReference type="ARBA" id="ARBA00022840"/>
    </source>
</evidence>
<comment type="caution">
    <text evidence="15">The sequence shown here is derived from an EMBL/GenBank/DDBJ whole genome shotgun (WGS) entry which is preliminary data.</text>
</comment>
<evidence type="ECO:0000256" key="3">
    <source>
        <dbReference type="ARBA" id="ARBA00022741"/>
    </source>
</evidence>
<dbReference type="GO" id="GO:0003678">
    <property type="term" value="F:DNA helicase activity"/>
    <property type="evidence" value="ECO:0007669"/>
    <property type="project" value="UniProtKB-EC"/>
</dbReference>
<dbReference type="PROSITE" id="PS51193">
    <property type="entry name" value="HELICASE_ATP_BIND_2"/>
    <property type="match status" value="1"/>
</dbReference>
<dbReference type="SMART" id="SM00491">
    <property type="entry name" value="HELICc2"/>
    <property type="match status" value="1"/>
</dbReference>
<evidence type="ECO:0000256" key="10">
    <source>
        <dbReference type="ARBA" id="ARBA00023125"/>
    </source>
</evidence>
<dbReference type="InterPro" id="IPR027417">
    <property type="entry name" value="P-loop_NTPase"/>
</dbReference>
<dbReference type="InterPro" id="IPR006555">
    <property type="entry name" value="ATP-dep_Helicase_C"/>
</dbReference>
<dbReference type="InterPro" id="IPR045028">
    <property type="entry name" value="DinG/Rad3-like"/>
</dbReference>